<dbReference type="Proteomes" id="UP000308713">
    <property type="component" value="Unassembled WGS sequence"/>
</dbReference>
<comment type="caution">
    <text evidence="18">The sequence shown here is derived from an EMBL/GenBank/DDBJ whole genome shotgun (WGS) entry which is preliminary data.</text>
</comment>
<dbReference type="InterPro" id="IPR000573">
    <property type="entry name" value="AconitaseA/IPMdHydase_ssu_swvl"/>
</dbReference>
<keyword evidence="19" id="KW-1185">Reference proteome</keyword>
<keyword evidence="10" id="KW-0411">Iron-sulfur</keyword>
<feature type="domain" description="Aconitase A/isopropylmalate dehydratase small subunit swivel" evidence="17">
    <location>
        <begin position="559"/>
        <end position="687"/>
    </location>
</feature>
<dbReference type="SUPFAM" id="SSF52016">
    <property type="entry name" value="LeuD/IlvD-like"/>
    <property type="match status" value="1"/>
</dbReference>
<evidence type="ECO:0000256" key="6">
    <source>
        <dbReference type="ARBA" id="ARBA00022532"/>
    </source>
</evidence>
<comment type="cofactor">
    <cofactor evidence="1">
        <name>[4Fe-4S] cluster</name>
        <dbReference type="ChEBI" id="CHEBI:49883"/>
    </cofactor>
</comment>
<dbReference type="InterPro" id="IPR015931">
    <property type="entry name" value="Acnase/IPM_dHydase_lsu_aba_1/3"/>
</dbReference>
<evidence type="ECO:0000313" key="18">
    <source>
        <dbReference type="EMBL" id="TNJ45709.1"/>
    </source>
</evidence>
<dbReference type="PANTHER" id="PTHR43160:SF3">
    <property type="entry name" value="ACONITATE HYDRATASE, MITOCHONDRIAL"/>
    <property type="match status" value="1"/>
</dbReference>
<dbReference type="Pfam" id="PF00694">
    <property type="entry name" value="Aconitase_C"/>
    <property type="match status" value="1"/>
</dbReference>
<sequence>MAFDIDMIKGVYTNMAARVDKAREIVGKPLTLSEKILYSHLWDGTPSKAFIRGKDYVDFAPDRIACQDATAQMALLQFMQAGKAKVAVPTTVHCDHLIQAKEGAAKDLKHANNVSSEVFNFLESVSNKYGIGFWKPGAGIIHQVVLENYAFPGGMMIGTDSHTVNAGGLGMLAIGVGGADAVDVMAGMAWELKFPKLIGVKLTGKLSGWTAPKDVILKVAEILTVKGGTGAIVEYFGPGATSMSCTGKGTICNMGAEIGATTSTFGYDDSMERYLRSTDREDVADAANKIRKYLTADDEVYVNPEAYFDQVIEINLSELGPLLNGPFTPDLSTEVGESMTKKAKENDWPIKVEWGLIGSCTNSSYEDLSRASSIAQQALDKNLKTKAEFGINPGSEQVRYTAERDGILEVFEKLDAKIFTNACGPCIGQWARYSDPKNAPKNSIVHSFNRNFAKRADGNPNTHAFVASPELTAAIAIAGRLDFNPLKDKLINENGEEVMLDEPTGWELPPKGFEVKDNGYLEPEADGSHVQVEVKEDSERLQLLTPFEPIGDSITGAKLLIKAFGKCTTDHISMAGPWLRYRGHLDNISNNTLIGAVNAFNQKTNFVKNQLTGEYGGVPDVQRAYKKAGIKTVVVGDHNYGEGSSREHAAMQPRHLGVAAVIVKSFARIHETNLKKQGMLGLTFDNESDYDLILEDDTFNFLDLNEFAPNKPLTLEVVHADGSKDVITLNHTYNEAQIAWYKEGSALNLIKKQNA</sequence>
<evidence type="ECO:0000256" key="11">
    <source>
        <dbReference type="ARBA" id="ARBA00023239"/>
    </source>
</evidence>
<comment type="pathway">
    <text evidence="2">Carbohydrate metabolism; tricarboxylic acid cycle; isocitrate from oxaloacetate: step 2/2.</text>
</comment>
<dbReference type="NCBIfam" id="TIGR01340">
    <property type="entry name" value="aconitase_mito"/>
    <property type="match status" value="1"/>
</dbReference>
<dbReference type="InterPro" id="IPR015928">
    <property type="entry name" value="Aconitase/3IPM_dehydase_swvl"/>
</dbReference>
<dbReference type="GO" id="GO:0006099">
    <property type="term" value="P:tricarboxylic acid cycle"/>
    <property type="evidence" value="ECO:0007669"/>
    <property type="project" value="UniProtKB-UniPathway"/>
</dbReference>
<evidence type="ECO:0000256" key="8">
    <source>
        <dbReference type="ARBA" id="ARBA00022946"/>
    </source>
</evidence>
<dbReference type="Pfam" id="PF00330">
    <property type="entry name" value="Aconitase"/>
    <property type="match status" value="1"/>
</dbReference>
<gene>
    <name evidence="18" type="ORF">FGF67_04830</name>
</gene>
<reference evidence="18 19" key="1">
    <citation type="submission" date="2019-05" db="EMBL/GenBank/DDBJ databases">
        <title>Tamlana fucoidanivorans sp. nov., isolated from the surface of algae collected from Fujian province in China.</title>
        <authorList>
            <person name="Li J."/>
        </authorList>
    </citation>
    <scope>NUCLEOTIDE SEQUENCE [LARGE SCALE GENOMIC DNA]</scope>
    <source>
        <strain evidence="18 19">CW2-9</strain>
    </source>
</reference>
<dbReference type="InterPro" id="IPR036008">
    <property type="entry name" value="Aconitase_4Fe-4S_dom"/>
</dbReference>
<dbReference type="EC" id="4.2.1.3" evidence="4"/>
<dbReference type="InterPro" id="IPR006248">
    <property type="entry name" value="Aconitase_mito-like"/>
</dbReference>
<accession>A0A5C4SNF0</accession>
<feature type="domain" description="Aconitase/3-isopropylmalate dehydratase large subunit alpha/beta/alpha" evidence="16">
    <location>
        <begin position="34"/>
        <end position="479"/>
    </location>
</feature>
<dbReference type="Gene3D" id="3.20.19.10">
    <property type="entry name" value="Aconitase, domain 4"/>
    <property type="match status" value="1"/>
</dbReference>
<dbReference type="NCBIfam" id="NF005558">
    <property type="entry name" value="PRK07229.1"/>
    <property type="match status" value="1"/>
</dbReference>
<evidence type="ECO:0000313" key="19">
    <source>
        <dbReference type="Proteomes" id="UP000308713"/>
    </source>
</evidence>
<dbReference type="FunFam" id="3.30.499.10:FF:000004">
    <property type="entry name" value="Aconitate hydratase, mitochondrial"/>
    <property type="match status" value="1"/>
</dbReference>
<dbReference type="InterPro" id="IPR018136">
    <property type="entry name" value="Aconitase_4Fe-4S_BS"/>
</dbReference>
<keyword evidence="6" id="KW-0816">Tricarboxylic acid cycle</keyword>
<dbReference type="InterPro" id="IPR015932">
    <property type="entry name" value="Aconitase_dom2"/>
</dbReference>
<dbReference type="FunFam" id="3.20.19.10:FF:000002">
    <property type="entry name" value="Aconitate hydratase, mitochondrial"/>
    <property type="match status" value="1"/>
</dbReference>
<dbReference type="InterPro" id="IPR001030">
    <property type="entry name" value="Acoase/IPM_deHydtase_lsu_aba"/>
</dbReference>
<evidence type="ECO:0000256" key="4">
    <source>
        <dbReference type="ARBA" id="ARBA00012926"/>
    </source>
</evidence>
<dbReference type="PANTHER" id="PTHR43160">
    <property type="entry name" value="ACONITATE HYDRATASE B"/>
    <property type="match status" value="1"/>
</dbReference>
<comment type="catalytic activity">
    <reaction evidence="12">
        <text>citrate = D-threo-isocitrate</text>
        <dbReference type="Rhea" id="RHEA:10336"/>
        <dbReference type="ChEBI" id="CHEBI:15562"/>
        <dbReference type="ChEBI" id="CHEBI:16947"/>
        <dbReference type="EC" id="4.2.1.3"/>
    </reaction>
</comment>
<organism evidence="18 19">
    <name type="scientific">Allotamlana fucoidanivorans</name>
    <dbReference type="NCBI Taxonomy" id="2583814"/>
    <lineage>
        <taxon>Bacteria</taxon>
        <taxon>Pseudomonadati</taxon>
        <taxon>Bacteroidota</taxon>
        <taxon>Flavobacteriia</taxon>
        <taxon>Flavobacteriales</taxon>
        <taxon>Flavobacteriaceae</taxon>
        <taxon>Allotamlana</taxon>
    </lineage>
</organism>
<dbReference type="PRINTS" id="PR00415">
    <property type="entry name" value="ACONITASE"/>
</dbReference>
<evidence type="ECO:0000256" key="2">
    <source>
        <dbReference type="ARBA" id="ARBA00004717"/>
    </source>
</evidence>
<comment type="similarity">
    <text evidence="3">Belongs to the aconitase/IPM isomerase family.</text>
</comment>
<dbReference type="Gene3D" id="3.40.1060.10">
    <property type="entry name" value="Aconitase, Domain 2"/>
    <property type="match status" value="1"/>
</dbReference>
<dbReference type="OrthoDB" id="9764318at2"/>
<dbReference type="UniPathway" id="UPA00223">
    <property type="reaction ID" value="UER00718"/>
</dbReference>
<evidence type="ECO:0000256" key="1">
    <source>
        <dbReference type="ARBA" id="ARBA00001966"/>
    </source>
</evidence>
<evidence type="ECO:0000256" key="14">
    <source>
        <dbReference type="ARBA" id="ARBA00031081"/>
    </source>
</evidence>
<proteinExistence type="inferred from homology"/>
<evidence type="ECO:0000256" key="15">
    <source>
        <dbReference type="ARBA" id="ARBA00031977"/>
    </source>
</evidence>
<protein>
    <recommendedName>
        <fullName evidence="5">Aconitate hydratase A</fullName>
        <ecNumber evidence="4">4.2.1.3</ecNumber>
    </recommendedName>
    <alternativeName>
        <fullName evidence="13">Citrate hydro-lyase</fullName>
    </alternativeName>
    <alternativeName>
        <fullName evidence="15">Iron-responsive protein-like</fullName>
    </alternativeName>
    <alternativeName>
        <fullName evidence="14">RNA-binding protein</fullName>
    </alternativeName>
</protein>
<evidence type="ECO:0000256" key="3">
    <source>
        <dbReference type="ARBA" id="ARBA00007185"/>
    </source>
</evidence>
<evidence type="ECO:0000259" key="17">
    <source>
        <dbReference type="Pfam" id="PF00694"/>
    </source>
</evidence>
<evidence type="ECO:0000256" key="12">
    <source>
        <dbReference type="ARBA" id="ARBA00023501"/>
    </source>
</evidence>
<dbReference type="AlphaFoldDB" id="A0A5C4SNF0"/>
<dbReference type="Gene3D" id="3.30.499.10">
    <property type="entry name" value="Aconitase, domain 3"/>
    <property type="match status" value="2"/>
</dbReference>
<keyword evidence="8" id="KW-0809">Transit peptide</keyword>
<evidence type="ECO:0000256" key="10">
    <source>
        <dbReference type="ARBA" id="ARBA00023014"/>
    </source>
</evidence>
<dbReference type="EMBL" id="VDCS01000004">
    <property type="protein sequence ID" value="TNJ45709.1"/>
    <property type="molecule type" value="Genomic_DNA"/>
</dbReference>
<dbReference type="GO" id="GO:0046872">
    <property type="term" value="F:metal ion binding"/>
    <property type="evidence" value="ECO:0007669"/>
    <property type="project" value="UniProtKB-KW"/>
</dbReference>
<dbReference type="PROSITE" id="PS00450">
    <property type="entry name" value="ACONITASE_1"/>
    <property type="match status" value="1"/>
</dbReference>
<dbReference type="GO" id="GO:0051539">
    <property type="term" value="F:4 iron, 4 sulfur cluster binding"/>
    <property type="evidence" value="ECO:0007669"/>
    <property type="project" value="InterPro"/>
</dbReference>
<dbReference type="SUPFAM" id="SSF53732">
    <property type="entry name" value="Aconitase iron-sulfur domain"/>
    <property type="match status" value="1"/>
</dbReference>
<name>A0A5C4SNF0_9FLAO</name>
<keyword evidence="11 18" id="KW-0456">Lyase</keyword>
<evidence type="ECO:0000256" key="7">
    <source>
        <dbReference type="ARBA" id="ARBA00022723"/>
    </source>
</evidence>
<dbReference type="InterPro" id="IPR050926">
    <property type="entry name" value="Aconitase/IPM_isomerase"/>
</dbReference>
<evidence type="ECO:0000256" key="13">
    <source>
        <dbReference type="ARBA" id="ARBA00029682"/>
    </source>
</evidence>
<keyword evidence="9" id="KW-0408">Iron</keyword>
<evidence type="ECO:0000256" key="9">
    <source>
        <dbReference type="ARBA" id="ARBA00023004"/>
    </source>
</evidence>
<dbReference type="FunFam" id="3.40.1060.10:FF:000001">
    <property type="entry name" value="Aconitate hydratase, mitochondrial"/>
    <property type="match status" value="1"/>
</dbReference>
<keyword evidence="7" id="KW-0479">Metal-binding</keyword>
<evidence type="ECO:0000256" key="5">
    <source>
        <dbReference type="ARBA" id="ARBA00019378"/>
    </source>
</evidence>
<evidence type="ECO:0000259" key="16">
    <source>
        <dbReference type="Pfam" id="PF00330"/>
    </source>
</evidence>
<dbReference type="GO" id="GO:0003994">
    <property type="term" value="F:aconitate hydratase activity"/>
    <property type="evidence" value="ECO:0007669"/>
    <property type="project" value="UniProtKB-EC"/>
</dbReference>
<dbReference type="GO" id="GO:0005829">
    <property type="term" value="C:cytosol"/>
    <property type="evidence" value="ECO:0007669"/>
    <property type="project" value="TreeGrafter"/>
</dbReference>
<dbReference type="RefSeq" id="WP_139695352.1">
    <property type="nucleotide sequence ID" value="NZ_CP074074.1"/>
</dbReference>